<feature type="region of interest" description="Disordered" evidence="7">
    <location>
        <begin position="237"/>
        <end position="256"/>
    </location>
</feature>
<sequence length="256" mass="27536">MDTPILEAIAVEKIHPKKSTPALTGVNLALHPGELVAVIGHNGAGKSTLFDILGGLMKPTRGTVTNSVAASAIGWCPQREIIDWSLTVAQNILVGLDLRGNRWHRRAEIESIAAVLGLSRFLDRTAETLSGGELRRTQIARAIIGDPRLMILDEPTTGLDPTGIDTVFSYLRSRVEEGRTVLVSTHETSKFSEYCTRVIALRGGRIIADMPAGQFMAHCPGSTDLWEALQAFEALEPPKNPEAAAATEAEEGTPLP</sequence>
<dbReference type="GeneID" id="83608548"/>
<evidence type="ECO:0000313" key="9">
    <source>
        <dbReference type="EMBL" id="MDE1656528.1"/>
    </source>
</evidence>
<evidence type="ECO:0000256" key="2">
    <source>
        <dbReference type="ARBA" id="ARBA00005417"/>
    </source>
</evidence>
<accession>A0ABT5V6G3</accession>
<dbReference type="SMART" id="SM00382">
    <property type="entry name" value="AAA"/>
    <property type="match status" value="1"/>
</dbReference>
<dbReference type="GO" id="GO:0005524">
    <property type="term" value="F:ATP binding"/>
    <property type="evidence" value="ECO:0007669"/>
    <property type="project" value="UniProtKB-KW"/>
</dbReference>
<dbReference type="InterPro" id="IPR003593">
    <property type="entry name" value="AAA+_ATPase"/>
</dbReference>
<dbReference type="Proteomes" id="UP001219297">
    <property type="component" value="Unassembled WGS sequence"/>
</dbReference>
<dbReference type="InterPro" id="IPR003439">
    <property type="entry name" value="ABC_transporter-like_ATP-bd"/>
</dbReference>
<keyword evidence="10" id="KW-1185">Reference proteome</keyword>
<comment type="subcellular location">
    <subcellularLocation>
        <location evidence="1">Cell membrane</location>
        <topology evidence="1">Peripheral membrane protein</topology>
    </subcellularLocation>
</comment>
<organism evidence="9 10">
    <name type="scientific">Actinotignum sanguinis</name>
    <dbReference type="NCBI Taxonomy" id="1445614"/>
    <lineage>
        <taxon>Bacteria</taxon>
        <taxon>Bacillati</taxon>
        <taxon>Actinomycetota</taxon>
        <taxon>Actinomycetes</taxon>
        <taxon>Actinomycetales</taxon>
        <taxon>Actinomycetaceae</taxon>
        <taxon>Actinotignum</taxon>
    </lineage>
</organism>
<dbReference type="InterPro" id="IPR050763">
    <property type="entry name" value="ABC_transporter_ATP-binding"/>
</dbReference>
<evidence type="ECO:0000256" key="1">
    <source>
        <dbReference type="ARBA" id="ARBA00004202"/>
    </source>
</evidence>
<dbReference type="Gene3D" id="3.40.50.300">
    <property type="entry name" value="P-loop containing nucleotide triphosphate hydrolases"/>
    <property type="match status" value="1"/>
</dbReference>
<dbReference type="InterPro" id="IPR027417">
    <property type="entry name" value="P-loop_NTPase"/>
</dbReference>
<proteinExistence type="inferred from homology"/>
<comment type="caution">
    <text evidence="9">The sequence shown here is derived from an EMBL/GenBank/DDBJ whole genome shotgun (WGS) entry which is preliminary data.</text>
</comment>
<dbReference type="PANTHER" id="PTHR42711:SF5">
    <property type="entry name" value="ABC TRANSPORTER ATP-BINDING PROTEIN NATA"/>
    <property type="match status" value="1"/>
</dbReference>
<evidence type="ECO:0000256" key="4">
    <source>
        <dbReference type="ARBA" id="ARBA00022741"/>
    </source>
</evidence>
<evidence type="ECO:0000256" key="6">
    <source>
        <dbReference type="ARBA" id="ARBA00023251"/>
    </source>
</evidence>
<comment type="similarity">
    <text evidence="2">Belongs to the ABC transporter superfamily.</text>
</comment>
<evidence type="ECO:0000256" key="7">
    <source>
        <dbReference type="SAM" id="MobiDB-lite"/>
    </source>
</evidence>
<evidence type="ECO:0000256" key="5">
    <source>
        <dbReference type="ARBA" id="ARBA00022840"/>
    </source>
</evidence>
<dbReference type="SUPFAM" id="SSF52540">
    <property type="entry name" value="P-loop containing nucleoside triphosphate hydrolases"/>
    <property type="match status" value="1"/>
</dbReference>
<keyword evidence="3" id="KW-0813">Transport</keyword>
<keyword evidence="5 9" id="KW-0067">ATP-binding</keyword>
<keyword evidence="6" id="KW-0046">Antibiotic resistance</keyword>
<dbReference type="PROSITE" id="PS50893">
    <property type="entry name" value="ABC_TRANSPORTER_2"/>
    <property type="match status" value="1"/>
</dbReference>
<name>A0ABT5V6G3_9ACTO</name>
<dbReference type="RefSeq" id="WP_274732484.1">
    <property type="nucleotide sequence ID" value="NZ_CAMXYX010000028.1"/>
</dbReference>
<reference evidence="9 10" key="1">
    <citation type="submission" date="2023-02" db="EMBL/GenBank/DDBJ databases">
        <title>Defining the Infant Male Urobiome and Moving Towards Mechanisms in Urobiome Research.</title>
        <authorList>
            <person name="Reasoner S."/>
            <person name="Flores V."/>
            <person name="Van Horn G."/>
            <person name="Morales G."/>
            <person name="Peard L."/>
            <person name="Abelson B."/>
            <person name="Manuel C."/>
            <person name="Lee J."/>
            <person name="Baker B."/>
            <person name="Williams T."/>
            <person name="Schmitz J."/>
            <person name="Clayton D."/>
            <person name="Hadjifrangiskou M."/>
        </authorList>
    </citation>
    <scope>NUCLEOTIDE SEQUENCE [LARGE SCALE GENOMIC DNA]</scope>
    <source>
        <strain evidence="9 10">AS1053</strain>
    </source>
</reference>
<keyword evidence="4" id="KW-0547">Nucleotide-binding</keyword>
<evidence type="ECO:0000256" key="3">
    <source>
        <dbReference type="ARBA" id="ARBA00022448"/>
    </source>
</evidence>
<gene>
    <name evidence="9" type="ORF">PWJ81_05525</name>
</gene>
<protein>
    <submittedName>
        <fullName evidence="9">ABC transporter ATP-binding protein</fullName>
    </submittedName>
</protein>
<evidence type="ECO:0000313" key="10">
    <source>
        <dbReference type="Proteomes" id="UP001219297"/>
    </source>
</evidence>
<dbReference type="Pfam" id="PF00005">
    <property type="entry name" value="ABC_tran"/>
    <property type="match status" value="1"/>
</dbReference>
<dbReference type="PANTHER" id="PTHR42711">
    <property type="entry name" value="ABC TRANSPORTER ATP-BINDING PROTEIN"/>
    <property type="match status" value="1"/>
</dbReference>
<feature type="domain" description="ABC transporter" evidence="8">
    <location>
        <begin position="6"/>
        <end position="228"/>
    </location>
</feature>
<evidence type="ECO:0000259" key="8">
    <source>
        <dbReference type="PROSITE" id="PS50893"/>
    </source>
</evidence>
<dbReference type="EMBL" id="JARBHI010000011">
    <property type="protein sequence ID" value="MDE1656528.1"/>
    <property type="molecule type" value="Genomic_DNA"/>
</dbReference>